<dbReference type="GeneID" id="100373970"/>
<dbReference type="InterPro" id="IPR020635">
    <property type="entry name" value="Tyr_kinase_cat_dom"/>
</dbReference>
<keyword evidence="2" id="KW-1185">Reference proteome</keyword>
<protein>
    <submittedName>
        <fullName evidence="3">Tyrosine kinase receptor Cad96Ca-like</fullName>
    </submittedName>
</protein>
<dbReference type="Proteomes" id="UP000694865">
    <property type="component" value="Unplaced"/>
</dbReference>
<feature type="domain" description="Protein kinase" evidence="1">
    <location>
        <begin position="1"/>
        <end position="249"/>
    </location>
</feature>
<dbReference type="CDD" id="cd00192">
    <property type="entry name" value="PTKc"/>
    <property type="match status" value="1"/>
</dbReference>
<evidence type="ECO:0000313" key="3">
    <source>
        <dbReference type="RefSeq" id="XP_002736375.2"/>
    </source>
</evidence>
<sequence length="281" mass="32226">MYKVYALTSIGTANEKDKDDFLNELSIMTKFPAAHPNVVSLLGCCLRSDQICIILELVKYGSLQDHLRSNRSNCIYQNLHANSRNLSPWDLLQFAWQIAKGMSFIANLKCIHRDLATRNILLDENNTCKISDFGMARDVEGTYVYQRMSQAKLPIRWMAVESLIDSMYTTKSDVWSYGVVLWEIVTLGSTPYMGRSSNEVIEAVTSGYKLPKPRHCRQELYNIMDSAWTDCPERRPTFSDISMCIQKIVEDENTAYLQMSDFDHHLYANISESETPTDEKL</sequence>
<dbReference type="Gene3D" id="1.10.510.10">
    <property type="entry name" value="Transferase(Phosphotransferase) domain 1"/>
    <property type="match status" value="1"/>
</dbReference>
<dbReference type="PIRSF" id="PIRSF000615">
    <property type="entry name" value="TyrPK_CSF1-R"/>
    <property type="match status" value="1"/>
</dbReference>
<evidence type="ECO:0000259" key="1">
    <source>
        <dbReference type="PROSITE" id="PS50011"/>
    </source>
</evidence>
<dbReference type="PROSITE" id="PS00109">
    <property type="entry name" value="PROTEIN_KINASE_TYR"/>
    <property type="match status" value="1"/>
</dbReference>
<dbReference type="PROSITE" id="PS50011">
    <property type="entry name" value="PROTEIN_KINASE_DOM"/>
    <property type="match status" value="1"/>
</dbReference>
<dbReference type="SMART" id="SM00219">
    <property type="entry name" value="TyrKc"/>
    <property type="match status" value="1"/>
</dbReference>
<dbReference type="SUPFAM" id="SSF56112">
    <property type="entry name" value="Protein kinase-like (PK-like)"/>
    <property type="match status" value="1"/>
</dbReference>
<name>A0ABM0GSG0_SACKO</name>
<dbReference type="PRINTS" id="PR00109">
    <property type="entry name" value="TYRKINASE"/>
</dbReference>
<accession>A0ABM0GSG0</accession>
<dbReference type="InterPro" id="IPR000719">
    <property type="entry name" value="Prot_kinase_dom"/>
</dbReference>
<dbReference type="RefSeq" id="XP_002736375.2">
    <property type="nucleotide sequence ID" value="XM_002736329.2"/>
</dbReference>
<dbReference type="InterPro" id="IPR001245">
    <property type="entry name" value="Ser-Thr/Tyr_kinase_cat_dom"/>
</dbReference>
<dbReference type="Pfam" id="PF07714">
    <property type="entry name" value="PK_Tyr_Ser-Thr"/>
    <property type="match status" value="1"/>
</dbReference>
<dbReference type="PANTHER" id="PTHR24416:SF621">
    <property type="entry name" value="TYROSINE KINASE RECEPTOR CAD96CA"/>
    <property type="match status" value="1"/>
</dbReference>
<dbReference type="InterPro" id="IPR050122">
    <property type="entry name" value="RTK"/>
</dbReference>
<gene>
    <name evidence="3" type="primary">LOC100373970</name>
</gene>
<dbReference type="InterPro" id="IPR011009">
    <property type="entry name" value="Kinase-like_dom_sf"/>
</dbReference>
<evidence type="ECO:0000313" key="2">
    <source>
        <dbReference type="Proteomes" id="UP000694865"/>
    </source>
</evidence>
<organism evidence="2 3">
    <name type="scientific">Saccoglossus kowalevskii</name>
    <name type="common">Acorn worm</name>
    <dbReference type="NCBI Taxonomy" id="10224"/>
    <lineage>
        <taxon>Eukaryota</taxon>
        <taxon>Metazoa</taxon>
        <taxon>Hemichordata</taxon>
        <taxon>Enteropneusta</taxon>
        <taxon>Harrimaniidae</taxon>
        <taxon>Saccoglossus</taxon>
    </lineage>
</organism>
<reference evidence="3" key="1">
    <citation type="submission" date="2025-08" db="UniProtKB">
        <authorList>
            <consortium name="RefSeq"/>
        </authorList>
    </citation>
    <scope>IDENTIFICATION</scope>
    <source>
        <tissue evidence="3">Testes</tissue>
    </source>
</reference>
<proteinExistence type="predicted"/>
<dbReference type="InterPro" id="IPR008266">
    <property type="entry name" value="Tyr_kinase_AS"/>
</dbReference>
<dbReference type="PANTHER" id="PTHR24416">
    <property type="entry name" value="TYROSINE-PROTEIN KINASE RECEPTOR"/>
    <property type="match status" value="1"/>
</dbReference>